<dbReference type="InterPro" id="IPR001375">
    <property type="entry name" value="Peptidase_S9_cat"/>
</dbReference>
<protein>
    <submittedName>
        <fullName evidence="4">S9 family peptidase</fullName>
    </submittedName>
</protein>
<evidence type="ECO:0000313" key="5">
    <source>
        <dbReference type="Proteomes" id="UP001597419"/>
    </source>
</evidence>
<dbReference type="PANTHER" id="PTHR42776:SF4">
    <property type="entry name" value="ACYLAMINO-ACID-RELEASING ENZYME"/>
    <property type="match status" value="1"/>
</dbReference>
<dbReference type="InterPro" id="IPR011042">
    <property type="entry name" value="6-blade_b-propeller_TolB-like"/>
</dbReference>
<accession>A0ABW5GBQ9</accession>
<organism evidence="4 5">
    <name type="scientific">Amycolatopsis samaneae</name>
    <dbReference type="NCBI Taxonomy" id="664691"/>
    <lineage>
        <taxon>Bacteria</taxon>
        <taxon>Bacillati</taxon>
        <taxon>Actinomycetota</taxon>
        <taxon>Actinomycetes</taxon>
        <taxon>Pseudonocardiales</taxon>
        <taxon>Pseudonocardiaceae</taxon>
        <taxon>Amycolatopsis</taxon>
    </lineage>
</organism>
<feature type="domain" description="Peptidase S9 prolyl oligopeptidase catalytic" evidence="3">
    <location>
        <begin position="457"/>
        <end position="655"/>
    </location>
</feature>
<dbReference type="Pfam" id="PF07676">
    <property type="entry name" value="PD40"/>
    <property type="match status" value="1"/>
</dbReference>
<evidence type="ECO:0000256" key="2">
    <source>
        <dbReference type="ARBA" id="ARBA00022825"/>
    </source>
</evidence>
<dbReference type="Pfam" id="PF00326">
    <property type="entry name" value="Peptidase_S9"/>
    <property type="match status" value="1"/>
</dbReference>
<dbReference type="Proteomes" id="UP001597419">
    <property type="component" value="Unassembled WGS sequence"/>
</dbReference>
<evidence type="ECO:0000259" key="3">
    <source>
        <dbReference type="Pfam" id="PF00326"/>
    </source>
</evidence>
<dbReference type="Gene3D" id="2.120.10.30">
    <property type="entry name" value="TolB, C-terminal domain"/>
    <property type="match status" value="2"/>
</dbReference>
<dbReference type="RefSeq" id="WP_345387032.1">
    <property type="nucleotide sequence ID" value="NZ_BAABHG010000002.1"/>
</dbReference>
<comment type="caution">
    <text evidence="4">The sequence shown here is derived from an EMBL/GenBank/DDBJ whole genome shotgun (WGS) entry which is preliminary data.</text>
</comment>
<dbReference type="InterPro" id="IPR029058">
    <property type="entry name" value="AB_hydrolase_fold"/>
</dbReference>
<keyword evidence="1" id="KW-0378">Hydrolase</keyword>
<dbReference type="EMBL" id="JBHUKU010000004">
    <property type="protein sequence ID" value="MFD2458956.1"/>
    <property type="molecule type" value="Genomic_DNA"/>
</dbReference>
<evidence type="ECO:0000256" key="1">
    <source>
        <dbReference type="ARBA" id="ARBA00022801"/>
    </source>
</evidence>
<dbReference type="SUPFAM" id="SSF53474">
    <property type="entry name" value="alpha/beta-Hydrolases"/>
    <property type="match status" value="1"/>
</dbReference>
<dbReference type="Gene3D" id="3.40.50.1820">
    <property type="entry name" value="alpha/beta hydrolase"/>
    <property type="match status" value="1"/>
</dbReference>
<proteinExistence type="predicted"/>
<gene>
    <name evidence="4" type="ORF">ACFSYJ_10095</name>
</gene>
<dbReference type="InterPro" id="IPR011659">
    <property type="entry name" value="WD40"/>
</dbReference>
<keyword evidence="2" id="KW-0720">Serine protease</keyword>
<dbReference type="PANTHER" id="PTHR42776">
    <property type="entry name" value="SERINE PEPTIDASE S9 FAMILY MEMBER"/>
    <property type="match status" value="1"/>
</dbReference>
<reference evidence="5" key="1">
    <citation type="journal article" date="2019" name="Int. J. Syst. Evol. Microbiol.">
        <title>The Global Catalogue of Microorganisms (GCM) 10K type strain sequencing project: providing services to taxonomists for standard genome sequencing and annotation.</title>
        <authorList>
            <consortium name="The Broad Institute Genomics Platform"/>
            <consortium name="The Broad Institute Genome Sequencing Center for Infectious Disease"/>
            <person name="Wu L."/>
            <person name="Ma J."/>
        </authorList>
    </citation>
    <scope>NUCLEOTIDE SEQUENCE [LARGE SCALE GENOMIC DNA]</scope>
    <source>
        <strain evidence="5">CGMCC 4.7643</strain>
    </source>
</reference>
<name>A0ABW5GBQ9_9PSEU</name>
<dbReference type="SUPFAM" id="SSF82171">
    <property type="entry name" value="DPP6 N-terminal domain-like"/>
    <property type="match status" value="1"/>
</dbReference>
<keyword evidence="5" id="KW-1185">Reference proteome</keyword>
<sequence>MRNDLRETPEYQAVADYLLRLHEPAFGRPHALTEPHATADGSAVVVTGAVYDKLEGLPRTALYRVRDGELRPLAGSPGSARWARFSPDGKRLAFLSDRATARVFQLYLLDVGKDGGEAVAGPEVPGTLEFAHWSPDGTRILLCVAGLGADLAGGQGSGTNVTAAPEADNWLPRVESGATDAAWRSLWLYTVDSGELVKLSPEGLNCWESGWCGPDRVVSVTSPDPGEDSWYSAVLTLVDVPTGETRELYRSPAQLGLPAATPDGGRVAIVRAVCSDRWLVAGDLAVIDVETGASTEIDTHGTDVTFLSWLDAGRLGYLGRRHLDSVAGIVDAAGTARELFSVGHAVGGPWYPDGAFTADGRVITVQHAYHLPHQVTWSGPGTEEVLASVAHEGTKRLLAVAGTAAPVSWEAPDGLEIEGILCTPPGEGPFPLVVNIHGGPIWSFLNSWQINYPWVPLLVSRGYAVLNPNPRGSSGRGQEFARHVVHDMGGADADDLLAGLDALVDRGIADPARIGLTGGSYGGFMSSWLVTRSTRFAASVPVAPVTDWYSQTFTSNIAGWGTTFLGADPEEPGNPVHRRSPVMHASRVVTPTLVVAGAKDRCTPPGQAEEFHRALLAHGTESGLVIYPLEGHGVRAQPALTDFLTRLTGWLHRHMPA</sequence>
<keyword evidence="2" id="KW-0645">Protease</keyword>
<evidence type="ECO:0000313" key="4">
    <source>
        <dbReference type="EMBL" id="MFD2458956.1"/>
    </source>
</evidence>